<protein>
    <recommendedName>
        <fullName evidence="8">Bcr/CflA family efflux transporter</fullName>
    </recommendedName>
</protein>
<feature type="transmembrane region" description="Helical" evidence="8">
    <location>
        <begin position="47"/>
        <end position="67"/>
    </location>
</feature>
<feature type="transmembrane region" description="Helical" evidence="8">
    <location>
        <begin position="369"/>
        <end position="389"/>
    </location>
</feature>
<dbReference type="PANTHER" id="PTHR23502">
    <property type="entry name" value="MAJOR FACILITATOR SUPERFAMILY"/>
    <property type="match status" value="1"/>
</dbReference>
<feature type="transmembrane region" description="Helical" evidence="8">
    <location>
        <begin position="133"/>
        <end position="157"/>
    </location>
</feature>
<evidence type="ECO:0000256" key="3">
    <source>
        <dbReference type="ARBA" id="ARBA00022448"/>
    </source>
</evidence>
<proteinExistence type="inferred from homology"/>
<dbReference type="Gene3D" id="1.20.1720.10">
    <property type="entry name" value="Multidrug resistance protein D"/>
    <property type="match status" value="1"/>
</dbReference>
<evidence type="ECO:0000313" key="11">
    <source>
        <dbReference type="Proteomes" id="UP001253595"/>
    </source>
</evidence>
<organism evidence="10 11">
    <name type="scientific">Cellvibrio fibrivorans</name>
    <dbReference type="NCBI Taxonomy" id="126350"/>
    <lineage>
        <taxon>Bacteria</taxon>
        <taxon>Pseudomonadati</taxon>
        <taxon>Pseudomonadota</taxon>
        <taxon>Gammaproteobacteria</taxon>
        <taxon>Cellvibrionales</taxon>
        <taxon>Cellvibrionaceae</taxon>
        <taxon>Cellvibrio</taxon>
    </lineage>
</organism>
<reference evidence="10 11" key="1">
    <citation type="submission" date="2023-07" db="EMBL/GenBank/DDBJ databases">
        <title>Sorghum-associated microbial communities from plants grown in Nebraska, USA.</title>
        <authorList>
            <person name="Schachtman D."/>
        </authorList>
    </citation>
    <scope>NUCLEOTIDE SEQUENCE [LARGE SCALE GENOMIC DNA]</scope>
    <source>
        <strain evidence="10 11">BE190</strain>
    </source>
</reference>
<gene>
    <name evidence="10" type="ORF">J2X05_003313</name>
</gene>
<feature type="transmembrane region" description="Helical" evidence="8">
    <location>
        <begin position="215"/>
        <end position="240"/>
    </location>
</feature>
<comment type="subcellular location">
    <subcellularLocation>
        <location evidence="8">Cell inner membrane</location>
        <topology evidence="8">Multi-pass membrane protein</topology>
    </subcellularLocation>
    <subcellularLocation>
        <location evidence="1">Cell membrane</location>
        <topology evidence="1">Multi-pass membrane protein</topology>
    </subcellularLocation>
</comment>
<dbReference type="Pfam" id="PF07690">
    <property type="entry name" value="MFS_1"/>
    <property type="match status" value="1"/>
</dbReference>
<dbReference type="NCBIfam" id="NF008314">
    <property type="entry name" value="PRK11102.1"/>
    <property type="match status" value="1"/>
</dbReference>
<dbReference type="SUPFAM" id="SSF103473">
    <property type="entry name" value="MFS general substrate transporter"/>
    <property type="match status" value="1"/>
</dbReference>
<dbReference type="InterPro" id="IPR011701">
    <property type="entry name" value="MFS"/>
</dbReference>
<keyword evidence="11" id="KW-1185">Reference proteome</keyword>
<feature type="domain" description="Major facilitator superfamily (MFS) profile" evidence="9">
    <location>
        <begin position="7"/>
        <end position="391"/>
    </location>
</feature>
<sequence>MTKESHPFLIVLLAAVIATTPLAVDMYLPAMPDIAHDLNVHIGGVQQSLSIFLAAYGVGMLLFGPLADSLGRRPLAIFGLTGFTLCSIALAFVDNINHFLFLRALQAFCGAAATVVVPGLVRHLYQEHTAKGMSYLSMIMMLAPLLAPSIGSAILWVSEWRSIFVVLAIYGALIFALVWKWLPEIGKPVNDQPKAAGNFFSGYKIVFSNSLARPLIVSMMLGSFAFFCFITAVSFIYINYFGVSEQVFSVLFGANVICLIVANFINSRLVTRLGSLRMLRTGVVLALVSALLLCVFNFLGLNIWFSVFSIAPLMAGLTLISTNTDALVLMKFPHNSGTATAVMGTLRFGSGAFAGPLLAFFYTGNAIPFSLLMLTGVIGVIICQLWFAYSDKQIAAIKNSVE</sequence>
<keyword evidence="7 8" id="KW-0472">Membrane</keyword>
<dbReference type="PROSITE" id="PS50850">
    <property type="entry name" value="MFS"/>
    <property type="match status" value="1"/>
</dbReference>
<evidence type="ECO:0000256" key="5">
    <source>
        <dbReference type="ARBA" id="ARBA00022692"/>
    </source>
</evidence>
<dbReference type="RefSeq" id="WP_310074444.1">
    <property type="nucleotide sequence ID" value="NZ_JAVDVX010000006.1"/>
</dbReference>
<accession>A0ABU1V1E5</accession>
<keyword evidence="4" id="KW-1003">Cell membrane</keyword>
<evidence type="ECO:0000313" key="10">
    <source>
        <dbReference type="EMBL" id="MDR7091278.1"/>
    </source>
</evidence>
<feature type="transmembrane region" description="Helical" evidence="8">
    <location>
        <begin position="74"/>
        <end position="93"/>
    </location>
</feature>
<feature type="transmembrane region" description="Helical" evidence="8">
    <location>
        <begin position="246"/>
        <end position="266"/>
    </location>
</feature>
<comment type="similarity">
    <text evidence="2 8">Belongs to the major facilitator superfamily. Bcr/CmlA family.</text>
</comment>
<evidence type="ECO:0000256" key="7">
    <source>
        <dbReference type="ARBA" id="ARBA00023136"/>
    </source>
</evidence>
<dbReference type="InterPro" id="IPR004812">
    <property type="entry name" value="Efflux_drug-R_Bcr/CmlA"/>
</dbReference>
<evidence type="ECO:0000256" key="8">
    <source>
        <dbReference type="RuleBase" id="RU365088"/>
    </source>
</evidence>
<keyword evidence="5 8" id="KW-0812">Transmembrane</keyword>
<keyword evidence="8" id="KW-0997">Cell inner membrane</keyword>
<keyword evidence="6 8" id="KW-1133">Transmembrane helix</keyword>
<keyword evidence="3 8" id="KW-0813">Transport</keyword>
<comment type="caution">
    <text evidence="8">Lacks conserved residue(s) required for the propagation of feature annotation.</text>
</comment>
<dbReference type="CDD" id="cd17320">
    <property type="entry name" value="MFS_MdfA_MDR_like"/>
    <property type="match status" value="1"/>
</dbReference>
<evidence type="ECO:0000256" key="4">
    <source>
        <dbReference type="ARBA" id="ARBA00022475"/>
    </source>
</evidence>
<name>A0ABU1V1E5_9GAMM</name>
<evidence type="ECO:0000256" key="2">
    <source>
        <dbReference type="ARBA" id="ARBA00006236"/>
    </source>
</evidence>
<dbReference type="InterPro" id="IPR020846">
    <property type="entry name" value="MFS_dom"/>
</dbReference>
<dbReference type="InterPro" id="IPR036259">
    <property type="entry name" value="MFS_trans_sf"/>
</dbReference>
<feature type="transmembrane region" description="Helical" evidence="8">
    <location>
        <begin position="278"/>
        <end position="299"/>
    </location>
</feature>
<evidence type="ECO:0000259" key="9">
    <source>
        <dbReference type="PROSITE" id="PS50850"/>
    </source>
</evidence>
<dbReference type="PANTHER" id="PTHR23502:SF132">
    <property type="entry name" value="POLYAMINE TRANSPORTER 2-RELATED"/>
    <property type="match status" value="1"/>
</dbReference>
<evidence type="ECO:0000256" key="6">
    <source>
        <dbReference type="ARBA" id="ARBA00022989"/>
    </source>
</evidence>
<feature type="transmembrane region" description="Helical" evidence="8">
    <location>
        <begin position="99"/>
        <end position="121"/>
    </location>
</feature>
<evidence type="ECO:0000256" key="1">
    <source>
        <dbReference type="ARBA" id="ARBA00004651"/>
    </source>
</evidence>
<comment type="caution">
    <text evidence="10">The sequence shown here is derived from an EMBL/GenBank/DDBJ whole genome shotgun (WGS) entry which is preliminary data.</text>
</comment>
<feature type="transmembrane region" description="Helical" evidence="8">
    <location>
        <begin position="163"/>
        <end position="182"/>
    </location>
</feature>
<dbReference type="Proteomes" id="UP001253595">
    <property type="component" value="Unassembled WGS sequence"/>
</dbReference>
<dbReference type="NCBIfam" id="TIGR00710">
    <property type="entry name" value="efflux_Bcr_CflA"/>
    <property type="match status" value="1"/>
</dbReference>
<dbReference type="EMBL" id="JAVDVX010000006">
    <property type="protein sequence ID" value="MDR7091278.1"/>
    <property type="molecule type" value="Genomic_DNA"/>
</dbReference>
<feature type="transmembrane region" description="Helical" evidence="8">
    <location>
        <begin position="341"/>
        <end position="363"/>
    </location>
</feature>